<evidence type="ECO:0000313" key="2">
    <source>
        <dbReference type="Proteomes" id="UP000224460"/>
    </source>
</evidence>
<name>A0AC61DDG0_9FIRM</name>
<gene>
    <name evidence="1" type="ORF">CS063_05895</name>
</gene>
<keyword evidence="2" id="KW-1185">Reference proteome</keyword>
<organism evidence="1 2">
    <name type="scientific">Sporanaerobium hydrogeniformans</name>
    <dbReference type="NCBI Taxonomy" id="3072179"/>
    <lineage>
        <taxon>Bacteria</taxon>
        <taxon>Bacillati</taxon>
        <taxon>Bacillota</taxon>
        <taxon>Clostridia</taxon>
        <taxon>Lachnospirales</taxon>
        <taxon>Lachnospiraceae</taxon>
        <taxon>Sporanaerobium</taxon>
    </lineage>
</organism>
<sequence length="115" mass="12901">MMHIITSVVNSYHLMESREPVKKAIEKQSFDTVLDEKLKVVQKVEGSRGLRLLDTSKGRETNTKIITNEDGTKVMLVIQEGIIVSQIILTNSLSEEVKQNVNKSKALKAYGLTEN</sequence>
<proteinExistence type="predicted"/>
<dbReference type="EMBL" id="PEDL01000004">
    <property type="protein sequence ID" value="PHV71221.1"/>
    <property type="molecule type" value="Genomic_DNA"/>
</dbReference>
<protein>
    <submittedName>
        <fullName evidence="1">Uncharacterized protein</fullName>
    </submittedName>
</protein>
<dbReference type="Proteomes" id="UP000224460">
    <property type="component" value="Unassembled WGS sequence"/>
</dbReference>
<comment type="caution">
    <text evidence="1">The sequence shown here is derived from an EMBL/GenBank/DDBJ whole genome shotgun (WGS) entry which is preliminary data.</text>
</comment>
<accession>A0AC61DDG0</accession>
<reference evidence="1" key="1">
    <citation type="submission" date="2017-10" db="EMBL/GenBank/DDBJ databases">
        <title>Genome sequence of cellulolytic Lachnospiraceae bacterium XHS1971 isolated from hotspring sediment.</title>
        <authorList>
            <person name="Vasudevan G."/>
            <person name="Joshi A.J."/>
            <person name="Hivarkar S."/>
            <person name="Lanjekar V.B."/>
            <person name="Dhakephalkar P.K."/>
            <person name="Dagar S."/>
        </authorList>
    </citation>
    <scope>NUCLEOTIDE SEQUENCE</scope>
    <source>
        <strain evidence="1">XHS1971</strain>
    </source>
</reference>
<evidence type="ECO:0000313" key="1">
    <source>
        <dbReference type="EMBL" id="PHV71221.1"/>
    </source>
</evidence>